<dbReference type="AlphaFoldDB" id="A0A8T4L8F3"/>
<dbReference type="Pfam" id="PF13385">
    <property type="entry name" value="Laminin_G_3"/>
    <property type="match status" value="1"/>
</dbReference>
<proteinExistence type="predicted"/>
<dbReference type="InterPro" id="IPR006558">
    <property type="entry name" value="LamG-like"/>
</dbReference>
<protein>
    <submittedName>
        <fullName evidence="4">LamG domain-containing protein</fullName>
    </submittedName>
</protein>
<dbReference type="Proteomes" id="UP000675968">
    <property type="component" value="Unassembled WGS sequence"/>
</dbReference>
<dbReference type="Gene3D" id="2.60.120.200">
    <property type="match status" value="1"/>
</dbReference>
<keyword evidence="1" id="KW-0732">Signal</keyword>
<dbReference type="SMART" id="SM00560">
    <property type="entry name" value="LamGL"/>
    <property type="match status" value="1"/>
</dbReference>
<reference evidence="4" key="2">
    <citation type="submission" date="2021-05" db="EMBL/GenBank/DDBJ databases">
        <title>Protein family content uncovers lineage relationships and bacterial pathway maintenance mechanisms in DPANN archaea.</title>
        <authorList>
            <person name="Castelle C.J."/>
            <person name="Meheust R."/>
            <person name="Jaffe A.L."/>
            <person name="Seitz K."/>
            <person name="Gong X."/>
            <person name="Baker B.J."/>
            <person name="Banfield J.F."/>
        </authorList>
    </citation>
    <scope>NUCLEOTIDE SEQUENCE</scope>
    <source>
        <strain evidence="4">RIFCSPLOWO2_01_FULL_AR10_48_17</strain>
    </source>
</reference>
<dbReference type="InterPro" id="IPR059226">
    <property type="entry name" value="Choice_anch_Q_dom"/>
</dbReference>
<dbReference type="EMBL" id="JAGVWC010000013">
    <property type="protein sequence ID" value="MBS3062172.1"/>
    <property type="molecule type" value="Genomic_DNA"/>
</dbReference>
<gene>
    <name evidence="4" type="ORF">J4215_06340</name>
</gene>
<dbReference type="NCBIfam" id="NF041518">
    <property type="entry name" value="choice_anch_Q"/>
    <property type="match status" value="1"/>
</dbReference>
<evidence type="ECO:0000313" key="5">
    <source>
        <dbReference type="Proteomes" id="UP000675968"/>
    </source>
</evidence>
<dbReference type="Gene3D" id="2.160.20.10">
    <property type="entry name" value="Single-stranded right-handed beta-helix, Pectin lyase-like"/>
    <property type="match status" value="1"/>
</dbReference>
<evidence type="ECO:0000256" key="2">
    <source>
        <dbReference type="ARBA" id="ARBA00023157"/>
    </source>
</evidence>
<reference evidence="4" key="1">
    <citation type="submission" date="2021-03" db="EMBL/GenBank/DDBJ databases">
        <authorList>
            <person name="Jaffe A."/>
        </authorList>
    </citation>
    <scope>NUCLEOTIDE SEQUENCE</scope>
    <source>
        <strain evidence="4">RIFCSPLOWO2_01_FULL_AR10_48_17</strain>
    </source>
</reference>
<accession>A0A8T4L8F3</accession>
<sequence>MSSKQKKLHQKTPASAFLRIGLAGLLVVVLLAFSTTALLSPLSSGALLGETENAFLDGFDSDVFLEKMTNTAVADGKIRPVFSFSPVEIASSSSLGNGLIGLWHLNGSLADASPEKRSLARKASTRCFVTGILSKACRLDGSRDYLDAGDFSDLEGIRSFSISMWVKNDGTKELQYLAQKNWGSGDTFALQRTTDGSAAFSIYSSTGKPFSAMYSHGLADTKWHLVTGVFDGSKASDNVVIFVDGVKGNQTANFRQKTSASTSRLGIGGRNDAASWDGLIDEIAVWDRAITDAEIKSLLGSPPLVMSFESKSISTQESFSSLTPRWSEVDHQCAVEVSTDNGASWCSVENGVAILDLNCLLPADSFKYRIRFLSVHELDWVRFDWNVVSPPVETPVCGNNKLETGEICDGTDIGSVSCSTLGLGVGAVSCNPDCSGFDSSSCREVPDDLDPTGEWKPPIGIPLPSFGIFESHVMYAGQEGYSDAGNGPYTYLVDNSSSACTDSSNRGSPQKPRCTIPSSLSAGDVVEIRGGPYSYDDRWLFTLNGSKQKPVFFRGENSSKKPVIIGKQVRFDGKFGIVENVVFDNSNILFYGDGFDHWSIRFNEFKNYRPATGAGKVINLKENASDMVVYKNSIHDNGDVLSDVETDVHGFTVYSGSKNIWVVDNAFFNNAGDAVQFCHHCPEPVPHHVYIGRNVFHDDRENAIDIKESRDVVISENKMYGYVPASASDGSAIIVHYGPERVWMLFNEIFDSSNGIRIDGAKSAFAIGNVIHDIHHYYSNGYDPSEIWQPGNGIWVRDVPVFSAVGNTLFSVDAGIASPGNSSQKHFFTNNIVSNLTEPSHHLGVEYTAVSSQSKAENNLFFQPGSSATVKWGSDSVVYSVSSFDSKFGMNDNVDQNPLFVNVPVSCQAVPLREIVGANGSVSEVLVDDQKRTQFSSTTDFEAAGVVSGARLMVKSFDDAGLDCGEAGRDCRFLTVASVNGNKLVLDRLVNSSSVSGIEFLLSFYPFTATEVYVLSSSGYAMGDIVEIGNDGVKRIVESVSSDAIGKKIILTDATKVSSGIVAPTSMCNWKNNSNIARDFGLAQGSPAVDAGALDSVYGLYTSLYNVDITNDVAGTTRPKGNDWDIGAMEQ</sequence>
<keyword evidence="2" id="KW-1015">Disulfide bond</keyword>
<dbReference type="InterPro" id="IPR012334">
    <property type="entry name" value="Pectin_lyas_fold"/>
</dbReference>
<dbReference type="SUPFAM" id="SSF51126">
    <property type="entry name" value="Pectin lyase-like"/>
    <property type="match status" value="1"/>
</dbReference>
<dbReference type="SUPFAM" id="SSF49899">
    <property type="entry name" value="Concanavalin A-like lectins/glucanases"/>
    <property type="match status" value="1"/>
</dbReference>
<dbReference type="InterPro" id="IPR011050">
    <property type="entry name" value="Pectin_lyase_fold/virulence"/>
</dbReference>
<dbReference type="InterPro" id="IPR013320">
    <property type="entry name" value="ConA-like_dom_sf"/>
</dbReference>
<organism evidence="4 5">
    <name type="scientific">Candidatus Iainarchaeum sp</name>
    <dbReference type="NCBI Taxonomy" id="3101447"/>
    <lineage>
        <taxon>Archaea</taxon>
        <taxon>Candidatus Iainarchaeota</taxon>
        <taxon>Candidatus Iainarchaeia</taxon>
        <taxon>Candidatus Iainarchaeales</taxon>
        <taxon>Candidatus Iainarchaeaceae</taxon>
        <taxon>Candidatus Iainarchaeum</taxon>
    </lineage>
</organism>
<evidence type="ECO:0000259" key="3">
    <source>
        <dbReference type="SMART" id="SM00560"/>
    </source>
</evidence>
<feature type="domain" description="LamG-like jellyroll fold" evidence="3">
    <location>
        <begin position="158"/>
        <end position="293"/>
    </location>
</feature>
<name>A0A8T4L8F3_9ARCH</name>
<dbReference type="SMART" id="SM00710">
    <property type="entry name" value="PbH1"/>
    <property type="match status" value="6"/>
</dbReference>
<dbReference type="InterPro" id="IPR006626">
    <property type="entry name" value="PbH1"/>
</dbReference>
<evidence type="ECO:0000313" key="4">
    <source>
        <dbReference type="EMBL" id="MBS3062172.1"/>
    </source>
</evidence>
<evidence type="ECO:0000256" key="1">
    <source>
        <dbReference type="ARBA" id="ARBA00022729"/>
    </source>
</evidence>
<comment type="caution">
    <text evidence="4">The sequence shown here is derived from an EMBL/GenBank/DDBJ whole genome shotgun (WGS) entry which is preliminary data.</text>
</comment>